<feature type="compositionally biased region" description="Basic and acidic residues" evidence="1">
    <location>
        <begin position="165"/>
        <end position="189"/>
    </location>
</feature>
<feature type="compositionally biased region" description="Basic and acidic residues" evidence="1">
    <location>
        <begin position="458"/>
        <end position="471"/>
    </location>
</feature>
<keyword evidence="2" id="KW-1185">Reference proteome</keyword>
<feature type="compositionally biased region" description="Basic residues" evidence="1">
    <location>
        <begin position="115"/>
        <end position="124"/>
    </location>
</feature>
<feature type="compositionally biased region" description="Low complexity" evidence="1">
    <location>
        <begin position="429"/>
        <end position="440"/>
    </location>
</feature>
<dbReference type="RefSeq" id="XP_008478447.2">
    <property type="nucleotide sequence ID" value="XM_008480225.2"/>
</dbReference>
<feature type="region of interest" description="Disordered" evidence="1">
    <location>
        <begin position="142"/>
        <end position="209"/>
    </location>
</feature>
<feature type="compositionally biased region" description="Basic and acidic residues" evidence="1">
    <location>
        <begin position="81"/>
        <end position="114"/>
    </location>
</feature>
<accession>A0A1S3DBA9</accession>
<name>A0A1S3DBA9_DIACI</name>
<feature type="region of interest" description="Disordered" evidence="1">
    <location>
        <begin position="81"/>
        <end position="124"/>
    </location>
</feature>
<dbReference type="KEGG" id="dci:103515291"/>
<feature type="compositionally biased region" description="Basic and acidic residues" evidence="1">
    <location>
        <begin position="441"/>
        <end position="451"/>
    </location>
</feature>
<gene>
    <name evidence="3" type="primary">LOC103515291</name>
</gene>
<feature type="compositionally biased region" description="Basic and acidic residues" evidence="1">
    <location>
        <begin position="142"/>
        <end position="155"/>
    </location>
</feature>
<evidence type="ECO:0000313" key="2">
    <source>
        <dbReference type="Proteomes" id="UP000079169"/>
    </source>
</evidence>
<dbReference type="Proteomes" id="UP000079169">
    <property type="component" value="Unplaced"/>
</dbReference>
<organism evidence="2 3">
    <name type="scientific">Diaphorina citri</name>
    <name type="common">Asian citrus psyllid</name>
    <dbReference type="NCBI Taxonomy" id="121845"/>
    <lineage>
        <taxon>Eukaryota</taxon>
        <taxon>Metazoa</taxon>
        <taxon>Ecdysozoa</taxon>
        <taxon>Arthropoda</taxon>
        <taxon>Hexapoda</taxon>
        <taxon>Insecta</taxon>
        <taxon>Pterygota</taxon>
        <taxon>Neoptera</taxon>
        <taxon>Paraneoptera</taxon>
        <taxon>Hemiptera</taxon>
        <taxon>Sternorrhyncha</taxon>
        <taxon>Psylloidea</taxon>
        <taxon>Psyllidae</taxon>
        <taxon>Diaphorininae</taxon>
        <taxon>Diaphorina</taxon>
    </lineage>
</organism>
<feature type="region of interest" description="Disordered" evidence="1">
    <location>
        <begin position="56"/>
        <end position="75"/>
    </location>
</feature>
<reference evidence="3" key="1">
    <citation type="submission" date="2025-08" db="UniProtKB">
        <authorList>
            <consortium name="RefSeq"/>
        </authorList>
    </citation>
    <scope>IDENTIFICATION</scope>
</reference>
<dbReference type="PaxDb" id="121845-A0A1S3DBA9"/>
<evidence type="ECO:0000313" key="3">
    <source>
        <dbReference type="RefSeq" id="XP_008478447.2"/>
    </source>
</evidence>
<feature type="region of interest" description="Disordered" evidence="1">
    <location>
        <begin position="429"/>
        <end position="482"/>
    </location>
</feature>
<evidence type="ECO:0000256" key="1">
    <source>
        <dbReference type="SAM" id="MobiDB-lite"/>
    </source>
</evidence>
<sequence length="813" mass="93776">MEENTMNKTQFQVINPSKTKMINVSKTDNVDATKCSTQSYDRYVFKTTDTSHLPNEEVKEIEERSNLPTVEEKRDVLPELCEPRLKKRQEVEKDKKENDKGKTGEVLSKDENKINRGKIKHKRSQKKYLMDKYLNSVKLPVKNHENEAISQKKTENNTMVDDRDETNHDRRDIHDKHDEEKLNINDEKCNNNNNEQNNKTSHDAKTGDSNTLISKISKHSDLRKKSDHLNLNLTKPRVSMVTLQQEDSFKSTMSGVFVKSANAESDIKGHSNDLSSQKKISNHKICNKSNDVKGPEQKPLESEDEFFDCAATLLEENISKEKNECKVKDVLAIKSGHNDVKKTSEQNSLRGTEGKETSVLTTSVENVSTFVTSKLNHVLNDLNALLNQHKNIHFHAERDNVCKKEVSTMISNWEMNRMNSEEDALNSYNSINNASENSNDSNEKAIDKQEVDSLNEPTDLKEGDSKKKADTVARSVETQTENKIENSDINSIKSSIKDEKIEKIPENTLRTKDIGIETSHIKSSAKSSYKIILEVNNEGKTVGKEERTSPRRKCNQMNQRKCKVIRKISSDRTLINEDYPENQSEEIIKEKTSFYDSRNIYIDEESVCSSYHKGNITNLYVSESHVERLQGHCSCSHCNVSTQWSSTTICEYERNEIEIGDRQSTDTLRIQSADTFSKCSCDEEPQKNDLHMVKSHLYDRYSYEEPSKNDIHIVKSRFYNGNKKRDINQRRSTIHGSNRIEKRRPAQKCLQKVRKIGSKNVRWIRKENRNEMDEIDIALSYSSLSQEDMHVKCDSDYLQLKGAKKWYHFCFKP</sequence>
<proteinExistence type="predicted"/>
<dbReference type="AlphaFoldDB" id="A0A1S3DBA9"/>
<dbReference type="GeneID" id="103515291"/>
<protein>
    <submittedName>
        <fullName evidence="3">Variant-silencing SET domain-containing protein-like</fullName>
    </submittedName>
</protein>